<feature type="region of interest" description="Disordered" evidence="1">
    <location>
        <begin position="50"/>
        <end position="69"/>
    </location>
</feature>
<evidence type="ECO:0000313" key="3">
    <source>
        <dbReference type="Proteomes" id="UP001054889"/>
    </source>
</evidence>
<gene>
    <name evidence="2" type="primary">ga07682</name>
    <name evidence="2" type="ORF">PR202_ga07682</name>
</gene>
<name>A0AAV5BYE6_ELECO</name>
<sequence length="682" mass="75557">MADSEYPGCSPAVEDDGDRCSLFRCLCCWRKNCPPHIPRVDPGREFVCTPADGDHDPRGRSSLAAPPSRFRSTTSACTASGQIMGHNNQLLEPLLTVSPNDDEDGNNFISHASAALAPDGLRLYGFYTHVPGLNGAMSDDRLLTDDSTELRSAHRAFSLDLANKSVSSLPPLPFVHGAYLTVSAHDIPYRPLVNSHLSGTYLQGYAVVGNRFILLSLIDSTFFCFDCAVGSLTTVTTAGKSYKYKPISGKAVRLGGDDANLYFLKHAKLLAYKFSPEEGKLLAPPVEVNRPWPYDEEGYGSIVHLTQRMLCAVWINMNDRHALITTFIVKGDHHHDGGCFTPSSVEVLHSTCRRVDTLRSNAAPRYEAFDTFCFLHTKGGKLTCHEKLMEPLLSLETITPGECGIDEPPSWHFVNLGSKIYVIPSVPSQNHYDVDVNRKLSNIVEHERPDMCFTMVSRAGQHTVALGDTLSDVYVLDEPTFKWLPFKTSSSSVDLTRKADICGFVDLIDDALVVSDVGKAECFLLDLRKHEWFVVKPPWGMWNRVEGALCGRCLFAEGFIYTCTGVGFAAFELLKENTSSYSLDQPVLMEFPCIEFPDKKSVSFDLISKENNPSCMVFCVVQGNFMTAPFTSHHKLTTTTVKVKLEGSGPGKKKPLRIDHIDISKSTIDQKGWIWTNYCFVS</sequence>
<reference evidence="2" key="2">
    <citation type="submission" date="2021-12" db="EMBL/GenBank/DDBJ databases">
        <title>Resequencing data analysis of finger millet.</title>
        <authorList>
            <person name="Hatakeyama M."/>
            <person name="Aluri S."/>
            <person name="Balachadran M.T."/>
            <person name="Sivarajan S.R."/>
            <person name="Poveda L."/>
            <person name="Shimizu-Inatsugi R."/>
            <person name="Schlapbach R."/>
            <person name="Sreeman S.M."/>
            <person name="Shimizu K.K."/>
        </authorList>
    </citation>
    <scope>NUCLEOTIDE SEQUENCE</scope>
</reference>
<evidence type="ECO:0000313" key="2">
    <source>
        <dbReference type="EMBL" id="GJM91320.1"/>
    </source>
</evidence>
<organism evidence="2 3">
    <name type="scientific">Eleusine coracana subsp. coracana</name>
    <dbReference type="NCBI Taxonomy" id="191504"/>
    <lineage>
        <taxon>Eukaryota</taxon>
        <taxon>Viridiplantae</taxon>
        <taxon>Streptophyta</taxon>
        <taxon>Embryophyta</taxon>
        <taxon>Tracheophyta</taxon>
        <taxon>Spermatophyta</taxon>
        <taxon>Magnoliopsida</taxon>
        <taxon>Liliopsida</taxon>
        <taxon>Poales</taxon>
        <taxon>Poaceae</taxon>
        <taxon>PACMAD clade</taxon>
        <taxon>Chloridoideae</taxon>
        <taxon>Cynodonteae</taxon>
        <taxon>Eleusininae</taxon>
        <taxon>Eleusine</taxon>
    </lineage>
</organism>
<keyword evidence="3" id="KW-1185">Reference proteome</keyword>
<dbReference type="EMBL" id="BQKI01000003">
    <property type="protein sequence ID" value="GJM91320.1"/>
    <property type="molecule type" value="Genomic_DNA"/>
</dbReference>
<dbReference type="Proteomes" id="UP001054889">
    <property type="component" value="Unassembled WGS sequence"/>
</dbReference>
<comment type="caution">
    <text evidence="2">The sequence shown here is derived from an EMBL/GenBank/DDBJ whole genome shotgun (WGS) entry which is preliminary data.</text>
</comment>
<dbReference type="AlphaFoldDB" id="A0AAV5BYE6"/>
<protein>
    <submittedName>
        <fullName evidence="2">Uncharacterized protein</fullName>
    </submittedName>
</protein>
<accession>A0AAV5BYE6</accession>
<evidence type="ECO:0000256" key="1">
    <source>
        <dbReference type="SAM" id="MobiDB-lite"/>
    </source>
</evidence>
<proteinExistence type="predicted"/>
<reference evidence="2" key="1">
    <citation type="journal article" date="2018" name="DNA Res.">
        <title>Multiple hybrid de novo genome assembly of finger millet, an orphan allotetraploid crop.</title>
        <authorList>
            <person name="Hatakeyama M."/>
            <person name="Aluri S."/>
            <person name="Balachadran M.T."/>
            <person name="Sivarajan S.R."/>
            <person name="Patrignani A."/>
            <person name="Gruter S."/>
            <person name="Poveda L."/>
            <person name="Shimizu-Inatsugi R."/>
            <person name="Baeten J."/>
            <person name="Francoijs K.J."/>
            <person name="Nataraja K.N."/>
            <person name="Reddy Y.A.N."/>
            <person name="Phadnis S."/>
            <person name="Ravikumar R.L."/>
            <person name="Schlapbach R."/>
            <person name="Sreeman S.M."/>
            <person name="Shimizu K.K."/>
        </authorList>
    </citation>
    <scope>NUCLEOTIDE SEQUENCE</scope>
</reference>